<evidence type="ECO:0000256" key="4">
    <source>
        <dbReference type="ARBA" id="ARBA00022840"/>
    </source>
</evidence>
<keyword evidence="9" id="KW-1185">Reference proteome</keyword>
<evidence type="ECO:0000256" key="3">
    <source>
        <dbReference type="ARBA" id="ARBA00022741"/>
    </source>
</evidence>
<dbReference type="PANTHER" id="PTHR43033">
    <property type="entry name" value="TRNA(ILE)-LYSIDINE SYNTHASE-RELATED"/>
    <property type="match status" value="1"/>
</dbReference>
<dbReference type="CDD" id="cd01992">
    <property type="entry name" value="TilS_N"/>
    <property type="match status" value="1"/>
</dbReference>
<keyword evidence="2 6" id="KW-0819">tRNA processing</keyword>
<dbReference type="HOGENOM" id="CLU_018869_3_2_5"/>
<comment type="catalytic activity">
    <reaction evidence="5 6">
        <text>cytidine(34) in tRNA(Ile2) + L-lysine + ATP = lysidine(34) in tRNA(Ile2) + AMP + diphosphate + H(+)</text>
        <dbReference type="Rhea" id="RHEA:43744"/>
        <dbReference type="Rhea" id="RHEA-COMP:10625"/>
        <dbReference type="Rhea" id="RHEA-COMP:10670"/>
        <dbReference type="ChEBI" id="CHEBI:15378"/>
        <dbReference type="ChEBI" id="CHEBI:30616"/>
        <dbReference type="ChEBI" id="CHEBI:32551"/>
        <dbReference type="ChEBI" id="CHEBI:33019"/>
        <dbReference type="ChEBI" id="CHEBI:82748"/>
        <dbReference type="ChEBI" id="CHEBI:83665"/>
        <dbReference type="ChEBI" id="CHEBI:456215"/>
        <dbReference type="EC" id="6.3.4.19"/>
    </reaction>
</comment>
<dbReference type="InterPro" id="IPR012094">
    <property type="entry name" value="tRNA_Ile_lys_synt"/>
</dbReference>
<reference evidence="8 9" key="4">
    <citation type="journal article" date="2009" name="Appl. Environ. Microbiol.">
        <title>Comparative genome-wide transcriptional profiling of Azorhizobium caulinodans ORS571 grown under free-living and symbiotic conditions.</title>
        <authorList>
            <person name="Tsukada S."/>
            <person name="Aono T."/>
            <person name="Akiba N."/>
            <person name="Lee KB."/>
            <person name="Liu CT."/>
            <person name="Toyazaki H."/>
            <person name="Oyaizu H."/>
        </authorList>
    </citation>
    <scope>NUCLEOTIDE SEQUENCE [LARGE SCALE GENOMIC DNA]</scope>
    <source>
        <strain evidence="9">ATCC 43989 / DSM 5975 / JCM 20966 / LMG 6465 / NBRC 14845 / NCIMB 13405 / ORS 571</strain>
    </source>
</reference>
<accession>A8IMC4</accession>
<reference evidence="8 9" key="3">
    <citation type="journal article" date="2008" name="BMC Genomics">
        <title>The genome of the versatile nitrogen fixer Azorhizobium caulinodans ORS571.</title>
        <authorList>
            <person name="Lee KB."/>
            <person name="Backer P.D."/>
            <person name="Aono T."/>
            <person name="Liu CT."/>
            <person name="Suzuki S."/>
            <person name="Suzuki T."/>
            <person name="Kaneko T."/>
            <person name="Yamada M."/>
            <person name="Tabata S."/>
            <person name="Kupfer D.M."/>
            <person name="Najar F.Z."/>
            <person name="Wiley G.B."/>
            <person name="Roe B."/>
            <person name="Binnewies T.T."/>
            <person name="Ussery D.W."/>
            <person name="D'Haeze W."/>
            <person name="Herder J.D."/>
            <person name="Gevers D."/>
            <person name="Vereecke D."/>
            <person name="Holsters M."/>
            <person name="Oyaizu H."/>
        </authorList>
    </citation>
    <scope>NUCLEOTIDE SEQUENCE [LARGE SCALE GENOMIC DNA]</scope>
    <source>
        <strain evidence="9">ATCC 43989 / DSM 5975 / JCM 20966 / LMG 6465 / NBRC 14845 / NCIMB 13405 / ORS 571</strain>
    </source>
</reference>
<organism evidence="8 9">
    <name type="scientific">Azorhizobium caulinodans (strain ATCC 43989 / DSM 5975 / JCM 20966 / LMG 6465 / NBRC 14845 / NCIMB 13405 / ORS 571)</name>
    <dbReference type="NCBI Taxonomy" id="438753"/>
    <lineage>
        <taxon>Bacteria</taxon>
        <taxon>Pseudomonadati</taxon>
        <taxon>Pseudomonadota</taxon>
        <taxon>Alphaproteobacteria</taxon>
        <taxon>Hyphomicrobiales</taxon>
        <taxon>Xanthobacteraceae</taxon>
        <taxon>Azorhizobium</taxon>
    </lineage>
</organism>
<keyword evidence="3 6" id="KW-0547">Nucleotide-binding</keyword>
<dbReference type="AlphaFoldDB" id="A8IMC4"/>
<dbReference type="KEGG" id="azc:AZC_0527"/>
<dbReference type="Proteomes" id="UP000000270">
    <property type="component" value="Chromosome"/>
</dbReference>
<evidence type="ECO:0000256" key="5">
    <source>
        <dbReference type="ARBA" id="ARBA00048539"/>
    </source>
</evidence>
<dbReference type="eggNOG" id="COG0037">
    <property type="taxonomic scope" value="Bacteria"/>
</dbReference>
<gene>
    <name evidence="8" type="primary">mesJ</name>
    <name evidence="6" type="synonym">tilS</name>
    <name evidence="8" type="ordered locus">AZC_0527</name>
</gene>
<dbReference type="STRING" id="438753.AZC_0527"/>
<name>A8IMC4_AZOC5</name>
<keyword evidence="6" id="KW-0963">Cytoplasm</keyword>
<dbReference type="GO" id="GO:0005524">
    <property type="term" value="F:ATP binding"/>
    <property type="evidence" value="ECO:0007669"/>
    <property type="project" value="UniProtKB-UniRule"/>
</dbReference>
<dbReference type="GO" id="GO:0005737">
    <property type="term" value="C:cytoplasm"/>
    <property type="evidence" value="ECO:0007669"/>
    <property type="project" value="UniProtKB-SubCell"/>
</dbReference>
<dbReference type="NCBIfam" id="TIGR02432">
    <property type="entry name" value="lysidine_TilS_N"/>
    <property type="match status" value="1"/>
</dbReference>
<evidence type="ECO:0000256" key="1">
    <source>
        <dbReference type="ARBA" id="ARBA00022598"/>
    </source>
</evidence>
<dbReference type="InterPro" id="IPR014729">
    <property type="entry name" value="Rossmann-like_a/b/a_fold"/>
</dbReference>
<sequence length="332" mass="35149">MSGGPDSTAMLVLARIWRYGLLDGPSFFVATVDHGLRPEATDEALAVGALCEELGLPHVILPWRGPKPRSGIQEAARDERFALLRSFARQNGLDGLALAHTQDDQAETVLFRLCRGSGIGGLAAMRPVSRRNGLAVLRPFLSIAKARLVATLAVSGTPFVRDPSNEDTRYARPRLRAISPLLGAEGLDAARLAVLAQRAARADDALEAATDAAQKLLVHGGWDDEAGTRLDAEGFFRLPQEIALRLLMRALTLRATEGPVELAKAERLLEALRAAVIQPGRLRRTLAGALVTLKQGSLSIVQAPARQAGAAHLAANSGTSGALVLGKEGGDP</sequence>
<dbReference type="InterPro" id="IPR011063">
    <property type="entry name" value="TilS/TtcA_N"/>
</dbReference>
<dbReference type="GO" id="GO:0006400">
    <property type="term" value="P:tRNA modification"/>
    <property type="evidence" value="ECO:0007669"/>
    <property type="project" value="UniProtKB-UniRule"/>
</dbReference>
<evidence type="ECO:0000256" key="6">
    <source>
        <dbReference type="HAMAP-Rule" id="MF_01161"/>
    </source>
</evidence>
<dbReference type="PANTHER" id="PTHR43033:SF1">
    <property type="entry name" value="TRNA(ILE)-LYSIDINE SYNTHASE-RELATED"/>
    <property type="match status" value="1"/>
</dbReference>
<evidence type="ECO:0000259" key="7">
    <source>
        <dbReference type="Pfam" id="PF01171"/>
    </source>
</evidence>
<dbReference type="Pfam" id="PF01171">
    <property type="entry name" value="ATP_bind_3"/>
    <property type="match status" value="1"/>
</dbReference>
<reference evidence="9" key="2">
    <citation type="submission" date="2007-04" db="EMBL/GenBank/DDBJ databases">
        <title>Complete genome sequence of the nitrogen-fixing bacterium Azorhizobium caulinodans ORS571.</title>
        <authorList>
            <person name="Lee K.B."/>
            <person name="Backer P.D."/>
            <person name="Aono T."/>
            <person name="Liu C.T."/>
            <person name="Suzuki S."/>
            <person name="Suzuki T."/>
            <person name="Kaneko T."/>
            <person name="Yamada M."/>
            <person name="Tabata S."/>
            <person name="Kupfer D.M."/>
            <person name="Najar F.Z."/>
            <person name="Wiley G.B."/>
            <person name="Roe B."/>
            <person name="Binnewies T."/>
            <person name="Ussery D."/>
            <person name="Vereecke D."/>
            <person name="Gevers D."/>
            <person name="Holsters M."/>
            <person name="Oyaizu H."/>
        </authorList>
    </citation>
    <scope>NUCLEOTIDE SEQUENCE [LARGE SCALE GENOMIC DNA]</scope>
    <source>
        <strain evidence="9">ATCC 43989 / DSM 5975 / JCM 20966 / LMG 6465 / NBRC 14845 / NCIMB 13405 / ORS 571</strain>
    </source>
</reference>
<comment type="function">
    <text evidence="6">Ligates lysine onto the cytidine present at position 34 of the AUA codon-specific tRNA(Ile) that contains the anticodon CAU, in an ATP-dependent manner. Cytidine is converted to lysidine, thus changing the amino acid specificity of the tRNA from methionine to isoleucine.</text>
</comment>
<evidence type="ECO:0000313" key="8">
    <source>
        <dbReference type="EMBL" id="BAF86525.1"/>
    </source>
</evidence>
<reference evidence="8 9" key="1">
    <citation type="journal article" date="2007" name="Appl. Environ. Microbiol.">
        <title>Rhizobial factors required for stem nodule maturation and maintenance in Sesbania rostrata-Azorhizobium caulinodans ORS571 symbiosis.</title>
        <authorList>
            <person name="Suzuki S."/>
            <person name="Aono T."/>
            <person name="Lee KB."/>
            <person name="Suzuki T."/>
            <person name="Liu CT."/>
            <person name="Miwa H."/>
            <person name="Wakao S."/>
            <person name="Iki T."/>
            <person name="Oyaizu H."/>
        </authorList>
    </citation>
    <scope>NUCLEOTIDE SEQUENCE [LARGE SCALE GENOMIC DNA]</scope>
    <source>
        <strain evidence="9">ATCC 43989 / DSM 5975 / JCM 20966 / LMG 6465 / NBRC 14845 / NCIMB 13405 / ORS 571</strain>
    </source>
</reference>
<feature type="domain" description="tRNA(Ile)-lysidine/2-thiocytidine synthase N-terminal" evidence="7">
    <location>
        <begin position="1"/>
        <end position="177"/>
    </location>
</feature>
<dbReference type="Gene3D" id="3.40.50.620">
    <property type="entry name" value="HUPs"/>
    <property type="match status" value="1"/>
</dbReference>
<dbReference type="EMBL" id="AP009384">
    <property type="protein sequence ID" value="BAF86525.1"/>
    <property type="molecule type" value="Genomic_DNA"/>
</dbReference>
<reference evidence="8 9" key="5">
    <citation type="journal article" date="2010" name="Appl. Environ. Microbiol.">
        <title>phrR-like gene praR of Azorhizobium caulinodans ORS571 is essential for symbiosis with Sesbania rostrata and is involved in expression of reb genes.</title>
        <authorList>
            <person name="Akiba N."/>
            <person name="Aono T."/>
            <person name="Toyazaki H."/>
            <person name="Sato S."/>
            <person name="Oyaizu H."/>
        </authorList>
    </citation>
    <scope>NUCLEOTIDE SEQUENCE [LARGE SCALE GENOMIC DNA]</scope>
    <source>
        <strain evidence="9">ATCC 43989 / DSM 5975 / JCM 20966 / LMG 6465 / NBRC 14845 / NCIMB 13405 / ORS 571</strain>
    </source>
</reference>
<evidence type="ECO:0000313" key="9">
    <source>
        <dbReference type="Proteomes" id="UP000000270"/>
    </source>
</evidence>
<evidence type="ECO:0000256" key="2">
    <source>
        <dbReference type="ARBA" id="ARBA00022694"/>
    </source>
</evidence>
<dbReference type="InterPro" id="IPR012795">
    <property type="entry name" value="tRNA_Ile_lys_synt_N"/>
</dbReference>
<feature type="binding site" evidence="6">
    <location>
        <begin position="2"/>
        <end position="7"/>
    </location>
    <ligand>
        <name>ATP</name>
        <dbReference type="ChEBI" id="CHEBI:30616"/>
    </ligand>
</feature>
<comment type="domain">
    <text evidence="6">The N-terminal region contains the highly conserved SGGXDS motif, predicted to be a P-loop motif involved in ATP binding.</text>
</comment>
<dbReference type="GO" id="GO:0032267">
    <property type="term" value="F:tRNA(Ile)-lysidine synthase activity"/>
    <property type="evidence" value="ECO:0007669"/>
    <property type="project" value="UniProtKB-EC"/>
</dbReference>
<proteinExistence type="inferred from homology"/>
<keyword evidence="4 6" id="KW-0067">ATP-binding</keyword>
<dbReference type="HAMAP" id="MF_01161">
    <property type="entry name" value="tRNA_Ile_lys_synt"/>
    <property type="match status" value="1"/>
</dbReference>
<protein>
    <recommendedName>
        <fullName evidence="6">tRNA(Ile)-lysidine synthase</fullName>
        <ecNumber evidence="6">6.3.4.19</ecNumber>
    </recommendedName>
    <alternativeName>
        <fullName evidence="6">tRNA(Ile)-2-lysyl-cytidine synthase</fullName>
    </alternativeName>
    <alternativeName>
        <fullName evidence="6">tRNA(Ile)-lysidine synthetase</fullName>
    </alternativeName>
</protein>
<keyword evidence="1 6" id="KW-0436">Ligase</keyword>
<dbReference type="EC" id="6.3.4.19" evidence="6"/>
<reference evidence="8 9" key="6">
    <citation type="journal article" date="2011" name="Appl. Environ. Microbiol.">
        <title>Involvement of the azorhizobial chromosome partition gene (parA) in the onset of bacteroid differentiation during Sesbania rostrata stem nodule development.</title>
        <authorList>
            <person name="Liu CT."/>
            <person name="Lee KB."/>
            <person name="Wang YS."/>
            <person name="Peng MH."/>
            <person name="Lee KT."/>
            <person name="Suzuki S."/>
            <person name="Suzuki T."/>
            <person name="Oyaizu H."/>
        </authorList>
    </citation>
    <scope>NUCLEOTIDE SEQUENCE [LARGE SCALE GENOMIC DNA]</scope>
    <source>
        <strain evidence="9">ATCC 43989 / DSM 5975 / JCM 20966 / LMG 6465 / NBRC 14845 / NCIMB 13405 / ORS 571</strain>
    </source>
</reference>
<dbReference type="SUPFAM" id="SSF52402">
    <property type="entry name" value="Adenine nucleotide alpha hydrolases-like"/>
    <property type="match status" value="1"/>
</dbReference>
<comment type="subcellular location">
    <subcellularLocation>
        <location evidence="6">Cytoplasm</location>
    </subcellularLocation>
</comment>
<comment type="similarity">
    <text evidence="6">Belongs to the tRNA(Ile)-lysidine synthase family.</text>
</comment>